<name>A0A0F9GZP6_9ZZZZ</name>
<feature type="region of interest" description="Disordered" evidence="1">
    <location>
        <begin position="234"/>
        <end position="256"/>
    </location>
</feature>
<evidence type="ECO:0000256" key="1">
    <source>
        <dbReference type="SAM" id="MobiDB-lite"/>
    </source>
</evidence>
<evidence type="ECO:0000313" key="2">
    <source>
        <dbReference type="EMBL" id="KKL74820.1"/>
    </source>
</evidence>
<proteinExistence type="predicted"/>
<accession>A0A0F9GZP6</accession>
<protein>
    <submittedName>
        <fullName evidence="2">Uncharacterized protein</fullName>
    </submittedName>
</protein>
<dbReference type="AlphaFoldDB" id="A0A0F9GZP6"/>
<feature type="compositionally biased region" description="Basic and acidic residues" evidence="1">
    <location>
        <begin position="247"/>
        <end position="256"/>
    </location>
</feature>
<dbReference type="EMBL" id="LAZR01024533">
    <property type="protein sequence ID" value="KKL74820.1"/>
    <property type="molecule type" value="Genomic_DNA"/>
</dbReference>
<reference evidence="2" key="1">
    <citation type="journal article" date="2015" name="Nature">
        <title>Complex archaea that bridge the gap between prokaryotes and eukaryotes.</title>
        <authorList>
            <person name="Spang A."/>
            <person name="Saw J.H."/>
            <person name="Jorgensen S.L."/>
            <person name="Zaremba-Niedzwiedzka K."/>
            <person name="Martijn J."/>
            <person name="Lind A.E."/>
            <person name="van Eijk R."/>
            <person name="Schleper C."/>
            <person name="Guy L."/>
            <person name="Ettema T.J."/>
        </authorList>
    </citation>
    <scope>NUCLEOTIDE SEQUENCE</scope>
</reference>
<comment type="caution">
    <text evidence="2">The sequence shown here is derived from an EMBL/GenBank/DDBJ whole genome shotgun (WGS) entry which is preliminary data.</text>
</comment>
<organism evidence="2">
    <name type="scientific">marine sediment metagenome</name>
    <dbReference type="NCBI Taxonomy" id="412755"/>
    <lineage>
        <taxon>unclassified sequences</taxon>
        <taxon>metagenomes</taxon>
        <taxon>ecological metagenomes</taxon>
    </lineage>
</organism>
<sequence>MTDVLILFDNPDAYEKSQSCISVLRQLGISFSAKIIGDDTVKRETNIKLAVREINGSKTLQVILLVNIPNYEAKIICEATDLPIVGLLLSVEAQRFPYIGKNLPIANITMGDVRSAGIFIGRMLAVTDKEVSQRLQMMKPENRLKNAAKTICESITDAMKDQMQLLWENKEYRAIINIAAEYDIAKREQLDDKISMQVDGSSLIPTFKSEGIEEIFYSASEAIEAYKKLNKIKTPDQSKHQFKSAHLTKEDNVQDN</sequence>
<gene>
    <name evidence="2" type="ORF">LCGC14_2061050</name>
</gene>